<dbReference type="InterPro" id="IPR009679">
    <property type="entry name" value="Phage_186_CII-like"/>
</dbReference>
<dbReference type="Proteomes" id="UP000825701">
    <property type="component" value="Chromosome"/>
</dbReference>
<evidence type="ECO:0000313" key="2">
    <source>
        <dbReference type="Proteomes" id="UP000825701"/>
    </source>
</evidence>
<accession>A0A9E6UM50</accession>
<proteinExistence type="predicted"/>
<gene>
    <name evidence="1" type="ORF">K6K41_17990</name>
</gene>
<dbReference type="AlphaFoldDB" id="A0A9E6UM50"/>
<organism evidence="1 2">
    <name type="scientific">Chenggangzhangella methanolivorans</name>
    <dbReference type="NCBI Taxonomy" id="1437009"/>
    <lineage>
        <taxon>Bacteria</taxon>
        <taxon>Pseudomonadati</taxon>
        <taxon>Pseudomonadota</taxon>
        <taxon>Alphaproteobacteria</taxon>
        <taxon>Hyphomicrobiales</taxon>
        <taxon>Methylopilaceae</taxon>
        <taxon>Chenggangzhangella</taxon>
    </lineage>
</organism>
<sequence>MAERGKDFADIAYTMMVVEKSHSIEAVAAALNMSYAALHARLINRTCFSADEIRGVIAAAPSAKLVSYLLEGTRFVAADRVEGGRDDVPAAIQRSATHVVVNAADILHSIDEALSDRRIDHREALSILEGIENARRTLASLKLKIESAGVHPAPRPDAGG</sequence>
<dbReference type="KEGG" id="cmet:K6K41_17990"/>
<evidence type="ECO:0000313" key="1">
    <source>
        <dbReference type="EMBL" id="QZN98818.1"/>
    </source>
</evidence>
<keyword evidence="2" id="KW-1185">Reference proteome</keyword>
<dbReference type="EMBL" id="CP081869">
    <property type="protein sequence ID" value="QZN98818.1"/>
    <property type="molecule type" value="Genomic_DNA"/>
</dbReference>
<protein>
    <submittedName>
        <fullName evidence="1">Uncharacterized protein</fullName>
    </submittedName>
</protein>
<name>A0A9E6UM50_9HYPH</name>
<dbReference type="RefSeq" id="WP_261401799.1">
    <property type="nucleotide sequence ID" value="NZ_CP081869.1"/>
</dbReference>
<dbReference type="GO" id="GO:0003677">
    <property type="term" value="F:DNA binding"/>
    <property type="evidence" value="ECO:0007669"/>
    <property type="project" value="InterPro"/>
</dbReference>
<reference evidence="1" key="1">
    <citation type="submission" date="2021-08" db="EMBL/GenBank/DDBJ databases">
        <authorList>
            <person name="Zhang H."/>
            <person name="Xu M."/>
            <person name="Yu Z."/>
            <person name="Yang L."/>
            <person name="Cai Y."/>
        </authorList>
    </citation>
    <scope>NUCLEOTIDE SEQUENCE</scope>
    <source>
        <strain evidence="1">CHL1</strain>
    </source>
</reference>
<dbReference type="Pfam" id="PF06892">
    <property type="entry name" value="Phage_CP76"/>
    <property type="match status" value="1"/>
</dbReference>